<evidence type="ECO:0000313" key="2">
    <source>
        <dbReference type="Proteomes" id="UP000002207"/>
    </source>
</evidence>
<dbReference type="InParanoid" id="C1F359"/>
<keyword evidence="2" id="KW-1185">Reference proteome</keyword>
<protein>
    <submittedName>
        <fullName evidence="1">Uncharacterized protein</fullName>
    </submittedName>
</protein>
<dbReference type="AlphaFoldDB" id="C1F359"/>
<gene>
    <name evidence="1" type="ordered locus">ACP_2751</name>
</gene>
<organism evidence="1 2">
    <name type="scientific">Acidobacterium capsulatum (strain ATCC 51196 / DSM 11244 / BCRC 80197 / JCM 7670 / NBRC 15755 / NCIMB 13165 / 161)</name>
    <dbReference type="NCBI Taxonomy" id="240015"/>
    <lineage>
        <taxon>Bacteria</taxon>
        <taxon>Pseudomonadati</taxon>
        <taxon>Acidobacteriota</taxon>
        <taxon>Terriglobia</taxon>
        <taxon>Terriglobales</taxon>
        <taxon>Acidobacteriaceae</taxon>
        <taxon>Acidobacterium</taxon>
    </lineage>
</organism>
<dbReference type="HOGENOM" id="CLU_3362678_0_0_0"/>
<sequence length="35" mass="4004">MTHSSLFCVQFHDILSIVFRDMLYTSARARASAEV</sequence>
<evidence type="ECO:0000313" key="1">
    <source>
        <dbReference type="EMBL" id="ACO34575.1"/>
    </source>
</evidence>
<dbReference type="KEGG" id="aca:ACP_2751"/>
<proteinExistence type="predicted"/>
<dbReference type="Proteomes" id="UP000002207">
    <property type="component" value="Chromosome"/>
</dbReference>
<accession>C1F359</accession>
<name>C1F359_ACIC5</name>
<reference evidence="1 2" key="1">
    <citation type="journal article" date="2009" name="Appl. Environ. Microbiol.">
        <title>Three genomes from the phylum Acidobacteria provide insight into the lifestyles of these microorganisms in soils.</title>
        <authorList>
            <person name="Ward N.L."/>
            <person name="Challacombe J.F."/>
            <person name="Janssen P.H."/>
            <person name="Henrissat B."/>
            <person name="Coutinho P.M."/>
            <person name="Wu M."/>
            <person name="Xie G."/>
            <person name="Haft D.H."/>
            <person name="Sait M."/>
            <person name="Badger J."/>
            <person name="Barabote R.D."/>
            <person name="Bradley B."/>
            <person name="Brettin T.S."/>
            <person name="Brinkac L.M."/>
            <person name="Bruce D."/>
            <person name="Creasy T."/>
            <person name="Daugherty S.C."/>
            <person name="Davidsen T.M."/>
            <person name="DeBoy R.T."/>
            <person name="Detter J.C."/>
            <person name="Dodson R.J."/>
            <person name="Durkin A.S."/>
            <person name="Ganapathy A."/>
            <person name="Gwinn-Giglio M."/>
            <person name="Han C.S."/>
            <person name="Khouri H."/>
            <person name="Kiss H."/>
            <person name="Kothari S.P."/>
            <person name="Madupu R."/>
            <person name="Nelson K.E."/>
            <person name="Nelson W.C."/>
            <person name="Paulsen I."/>
            <person name="Penn K."/>
            <person name="Ren Q."/>
            <person name="Rosovitz M.J."/>
            <person name="Selengut J.D."/>
            <person name="Shrivastava S."/>
            <person name="Sullivan S.A."/>
            <person name="Tapia R."/>
            <person name="Thompson L.S."/>
            <person name="Watkins K.L."/>
            <person name="Yang Q."/>
            <person name="Yu C."/>
            <person name="Zafar N."/>
            <person name="Zhou L."/>
            <person name="Kuske C.R."/>
        </authorList>
    </citation>
    <scope>NUCLEOTIDE SEQUENCE [LARGE SCALE GENOMIC DNA]</scope>
    <source>
        <strain evidence="2">ATCC 51196 / DSM 11244 / BCRC 80197 / JCM 7670 / NBRC 15755 / NCIMB 13165 / 161</strain>
    </source>
</reference>
<dbReference type="EMBL" id="CP001472">
    <property type="protein sequence ID" value="ACO34575.1"/>
    <property type="molecule type" value="Genomic_DNA"/>
</dbReference>